<evidence type="ECO:0000313" key="2">
    <source>
        <dbReference type="Proteomes" id="UP000231057"/>
    </source>
</evidence>
<evidence type="ECO:0008006" key="3">
    <source>
        <dbReference type="Google" id="ProtNLM"/>
    </source>
</evidence>
<name>A0A2D2Q2H4_PARLV</name>
<gene>
    <name evidence="1" type="ORF">BRW62_08015</name>
</gene>
<reference evidence="2" key="2">
    <citation type="journal article" date="2022" name="Front. Microbiol.">
        <title>Comparative Genomic Analysis Revealed Distinct Molecular Components and Organization of CO2-Concentrating Mechanism in Thermophilic Cyanobacteria.</title>
        <authorList>
            <person name="Tang J."/>
            <person name="Zhou H."/>
            <person name="Yao D."/>
            <person name="Riaz S."/>
            <person name="You D."/>
            <person name="Klepacz-Smolka A."/>
            <person name="Daroch M."/>
        </authorList>
    </citation>
    <scope>NUCLEOTIDE SEQUENCE [LARGE SCALE GENOMIC DNA]</scope>
    <source>
        <strain evidence="2">PCC 6715</strain>
    </source>
</reference>
<organism evidence="1 2">
    <name type="scientific">Parathermosynechococcus lividus PCC 6715</name>
    <dbReference type="NCBI Taxonomy" id="1917166"/>
    <lineage>
        <taxon>Bacteria</taxon>
        <taxon>Bacillati</taxon>
        <taxon>Cyanobacteriota</taxon>
        <taxon>Cyanophyceae</taxon>
        <taxon>Acaryochloridales</taxon>
        <taxon>Thermosynechococcaceae</taxon>
        <taxon>Parathermosynechococcus</taxon>
    </lineage>
</organism>
<dbReference type="AlphaFoldDB" id="A0A2D2Q2H4"/>
<accession>A0A2D2Q2H4</accession>
<dbReference type="Proteomes" id="UP000231057">
    <property type="component" value="Chromosome"/>
</dbReference>
<dbReference type="KEGG" id="slw:BRW62_08015"/>
<keyword evidence="2" id="KW-1185">Reference proteome</keyword>
<dbReference type="EMBL" id="CP018092">
    <property type="protein sequence ID" value="ATS18704.1"/>
    <property type="molecule type" value="Genomic_DNA"/>
</dbReference>
<proteinExistence type="predicted"/>
<protein>
    <recommendedName>
        <fullName evidence="3">Transposase</fullName>
    </recommendedName>
</protein>
<sequence length="72" mass="8344">MDGQGKRTADLNKYCRVLAKEYPWAKTLNSLTRQAMAERAWSAISRFYNNCKQKVKGKKGFPRFKSAWLPMA</sequence>
<reference evidence="1 2" key="1">
    <citation type="submission" date="2016-11" db="EMBL/GenBank/DDBJ databases">
        <title>Complete genome sequence of thermophilic cyanobacteria strain Synechococcus sp. PCC6715.</title>
        <authorList>
            <person name="Tang J."/>
            <person name="Daroch M."/>
            <person name="Liang Y."/>
            <person name="Jiang D."/>
            <person name="Shah M."/>
        </authorList>
    </citation>
    <scope>NUCLEOTIDE SEQUENCE [LARGE SCALE GENOMIC DNA]</scope>
    <source>
        <strain evidence="1 2">PCC 6715</strain>
    </source>
</reference>
<evidence type="ECO:0000313" key="1">
    <source>
        <dbReference type="EMBL" id="ATS18704.1"/>
    </source>
</evidence>